<sequence>MLMGGGSSVVDSGPRWLTRSRKDGRGWWTGKTMEQGHLADTGLRKRERGRSQSGSGSDKIKHSSPHHGGTEGG</sequence>
<reference evidence="2 3" key="2">
    <citation type="journal article" date="2013" name="Plant Cell Physiol.">
        <title>Rice Annotation Project Database (RAP-DB): an integrative and interactive database for rice genomics.</title>
        <authorList>
            <person name="Sakai H."/>
            <person name="Lee S.S."/>
            <person name="Tanaka T."/>
            <person name="Numa H."/>
            <person name="Kim J."/>
            <person name="Kawahara Y."/>
            <person name="Wakimoto H."/>
            <person name="Yang C.C."/>
            <person name="Iwamoto M."/>
            <person name="Abe T."/>
            <person name="Yamada Y."/>
            <person name="Muto A."/>
            <person name="Inokuchi H."/>
            <person name="Ikemura T."/>
            <person name="Matsumoto T."/>
            <person name="Sasaki T."/>
            <person name="Itoh T."/>
        </authorList>
    </citation>
    <scope>NUCLEOTIDE SEQUENCE [LARGE SCALE GENOMIC DNA]</scope>
    <source>
        <strain evidence="3">cv. Nipponbare</strain>
    </source>
</reference>
<protein>
    <submittedName>
        <fullName evidence="2">Os05g0199301 protein</fullName>
    </submittedName>
</protein>
<proteinExistence type="predicted"/>
<evidence type="ECO:0000256" key="1">
    <source>
        <dbReference type="SAM" id="MobiDB-lite"/>
    </source>
</evidence>
<reference evidence="2 3" key="3">
    <citation type="journal article" date="2013" name="Rice">
        <title>Improvement of the Oryza sativa Nipponbare reference genome using next generation sequence and optical map data.</title>
        <authorList>
            <person name="Kawahara Y."/>
            <person name="de la Bastide M."/>
            <person name="Hamilton J.P."/>
            <person name="Kanamori H."/>
            <person name="McCombie W.R."/>
            <person name="Ouyang S."/>
            <person name="Schwartz D.C."/>
            <person name="Tanaka T."/>
            <person name="Wu J."/>
            <person name="Zhou S."/>
            <person name="Childs K.L."/>
            <person name="Davidson R.M."/>
            <person name="Lin H."/>
            <person name="Quesada-Ocampo L."/>
            <person name="Vaillancourt B."/>
            <person name="Sakai H."/>
            <person name="Lee S.S."/>
            <person name="Kim J."/>
            <person name="Numa H."/>
            <person name="Itoh T."/>
            <person name="Buell C.R."/>
            <person name="Matsumoto T."/>
        </authorList>
    </citation>
    <scope>NUCLEOTIDE SEQUENCE [LARGE SCALE GENOMIC DNA]</scope>
    <source>
        <strain evidence="3">cv. Nipponbare</strain>
    </source>
</reference>
<reference evidence="3" key="1">
    <citation type="journal article" date="2005" name="Nature">
        <title>The map-based sequence of the rice genome.</title>
        <authorList>
            <consortium name="International rice genome sequencing project (IRGSP)"/>
            <person name="Matsumoto T."/>
            <person name="Wu J."/>
            <person name="Kanamori H."/>
            <person name="Katayose Y."/>
            <person name="Fujisawa M."/>
            <person name="Namiki N."/>
            <person name="Mizuno H."/>
            <person name="Yamamoto K."/>
            <person name="Antonio B.A."/>
            <person name="Baba T."/>
            <person name="Sakata K."/>
            <person name="Nagamura Y."/>
            <person name="Aoki H."/>
            <person name="Arikawa K."/>
            <person name="Arita K."/>
            <person name="Bito T."/>
            <person name="Chiden Y."/>
            <person name="Fujitsuka N."/>
            <person name="Fukunaka R."/>
            <person name="Hamada M."/>
            <person name="Harada C."/>
            <person name="Hayashi A."/>
            <person name="Hijishita S."/>
            <person name="Honda M."/>
            <person name="Hosokawa S."/>
            <person name="Ichikawa Y."/>
            <person name="Idonuma A."/>
            <person name="Iijima M."/>
            <person name="Ikeda M."/>
            <person name="Ikeno M."/>
            <person name="Ito K."/>
            <person name="Ito S."/>
            <person name="Ito T."/>
            <person name="Ito Y."/>
            <person name="Ito Y."/>
            <person name="Iwabuchi A."/>
            <person name="Kamiya K."/>
            <person name="Karasawa W."/>
            <person name="Kurita K."/>
            <person name="Katagiri S."/>
            <person name="Kikuta A."/>
            <person name="Kobayashi H."/>
            <person name="Kobayashi N."/>
            <person name="Machita K."/>
            <person name="Maehara T."/>
            <person name="Masukawa M."/>
            <person name="Mizubayashi T."/>
            <person name="Mukai Y."/>
            <person name="Nagasaki H."/>
            <person name="Nagata Y."/>
            <person name="Naito S."/>
            <person name="Nakashima M."/>
            <person name="Nakama Y."/>
            <person name="Nakamichi Y."/>
            <person name="Nakamura M."/>
            <person name="Meguro A."/>
            <person name="Negishi M."/>
            <person name="Ohta I."/>
            <person name="Ohta T."/>
            <person name="Okamoto M."/>
            <person name="Ono N."/>
            <person name="Saji S."/>
            <person name="Sakaguchi M."/>
            <person name="Sakai K."/>
            <person name="Shibata M."/>
            <person name="Shimokawa T."/>
            <person name="Song J."/>
            <person name="Takazaki Y."/>
            <person name="Terasawa K."/>
            <person name="Tsugane M."/>
            <person name="Tsuji K."/>
            <person name="Ueda S."/>
            <person name="Waki K."/>
            <person name="Yamagata H."/>
            <person name="Yamamoto M."/>
            <person name="Yamamoto S."/>
            <person name="Yamane H."/>
            <person name="Yoshiki S."/>
            <person name="Yoshihara R."/>
            <person name="Yukawa K."/>
            <person name="Zhong H."/>
            <person name="Yano M."/>
            <person name="Yuan Q."/>
            <person name="Ouyang S."/>
            <person name="Liu J."/>
            <person name="Jones K.M."/>
            <person name="Gansberger K."/>
            <person name="Moffat K."/>
            <person name="Hill J."/>
            <person name="Bera J."/>
            <person name="Fadrosh D."/>
            <person name="Jin S."/>
            <person name="Johri S."/>
            <person name="Kim M."/>
            <person name="Overton L."/>
            <person name="Reardon M."/>
            <person name="Tsitrin T."/>
            <person name="Vuong H."/>
            <person name="Weaver B."/>
            <person name="Ciecko A."/>
            <person name="Tallon L."/>
            <person name="Jackson J."/>
            <person name="Pai G."/>
            <person name="Aken S.V."/>
            <person name="Utterback T."/>
            <person name="Reidmuller S."/>
            <person name="Feldblyum T."/>
            <person name="Hsiao J."/>
            <person name="Zismann V."/>
            <person name="Iobst S."/>
            <person name="de Vazeille A.R."/>
            <person name="Buell C.R."/>
            <person name="Ying K."/>
            <person name="Li Y."/>
            <person name="Lu T."/>
            <person name="Huang Y."/>
            <person name="Zhao Q."/>
            <person name="Feng Q."/>
            <person name="Zhang L."/>
            <person name="Zhu J."/>
            <person name="Weng Q."/>
            <person name="Mu J."/>
            <person name="Lu Y."/>
            <person name="Fan D."/>
            <person name="Liu Y."/>
            <person name="Guan J."/>
            <person name="Zhang Y."/>
            <person name="Yu S."/>
            <person name="Liu X."/>
            <person name="Zhang Y."/>
            <person name="Hong G."/>
            <person name="Han B."/>
            <person name="Choisne N."/>
            <person name="Demange N."/>
            <person name="Orjeda G."/>
            <person name="Samain S."/>
            <person name="Cattolico L."/>
            <person name="Pelletier E."/>
            <person name="Couloux A."/>
            <person name="Segurens B."/>
            <person name="Wincker P."/>
            <person name="D'Hont A."/>
            <person name="Scarpelli C."/>
            <person name="Weissenbach J."/>
            <person name="Salanoubat M."/>
            <person name="Quetier F."/>
            <person name="Yu Y."/>
            <person name="Kim H.R."/>
            <person name="Rambo T."/>
            <person name="Currie J."/>
            <person name="Collura K."/>
            <person name="Luo M."/>
            <person name="Yang T."/>
            <person name="Ammiraju J.S.S."/>
            <person name="Engler F."/>
            <person name="Soderlund C."/>
            <person name="Wing R.A."/>
            <person name="Palmer L.E."/>
            <person name="de la Bastide M."/>
            <person name="Spiegel L."/>
            <person name="Nascimento L."/>
            <person name="Zutavern T."/>
            <person name="O'Shaughnessy A."/>
            <person name="Dike S."/>
            <person name="Dedhia N."/>
            <person name="Preston R."/>
            <person name="Balija V."/>
            <person name="McCombie W.R."/>
            <person name="Chow T."/>
            <person name="Chen H."/>
            <person name="Chung M."/>
            <person name="Chen C."/>
            <person name="Shaw J."/>
            <person name="Wu H."/>
            <person name="Hsiao K."/>
            <person name="Chao Y."/>
            <person name="Chu M."/>
            <person name="Cheng C."/>
            <person name="Hour A."/>
            <person name="Lee P."/>
            <person name="Lin S."/>
            <person name="Lin Y."/>
            <person name="Liou J."/>
            <person name="Liu S."/>
            <person name="Hsing Y."/>
            <person name="Raghuvanshi S."/>
            <person name="Mohanty A."/>
            <person name="Bharti A.K."/>
            <person name="Gaur A."/>
            <person name="Gupta V."/>
            <person name="Kumar D."/>
            <person name="Ravi V."/>
            <person name="Vij S."/>
            <person name="Kapur A."/>
            <person name="Khurana P."/>
            <person name="Khurana P."/>
            <person name="Khurana J.P."/>
            <person name="Tyagi A.K."/>
            <person name="Gaikwad K."/>
            <person name="Singh A."/>
            <person name="Dalal V."/>
            <person name="Srivastava S."/>
            <person name="Dixit A."/>
            <person name="Pal A.K."/>
            <person name="Ghazi I.A."/>
            <person name="Yadav M."/>
            <person name="Pandit A."/>
            <person name="Bhargava A."/>
            <person name="Sureshbabu K."/>
            <person name="Batra K."/>
            <person name="Sharma T.R."/>
            <person name="Mohapatra T."/>
            <person name="Singh N.K."/>
            <person name="Messing J."/>
            <person name="Nelson A.B."/>
            <person name="Fuks G."/>
            <person name="Kavchok S."/>
            <person name="Keizer G."/>
            <person name="Linton E."/>
            <person name="Llaca V."/>
            <person name="Song R."/>
            <person name="Tanyolac B."/>
            <person name="Young S."/>
            <person name="Ho-Il K."/>
            <person name="Hahn J.H."/>
            <person name="Sangsakoo G."/>
            <person name="Vanavichit A."/>
            <person name="de Mattos Luiz.A.T."/>
            <person name="Zimmer P.D."/>
            <person name="Malone G."/>
            <person name="Dellagostin O."/>
            <person name="de Oliveira A.C."/>
            <person name="Bevan M."/>
            <person name="Bancroft I."/>
            <person name="Minx P."/>
            <person name="Cordum H."/>
            <person name="Wilson R."/>
            <person name="Cheng Z."/>
            <person name="Jin W."/>
            <person name="Jiang J."/>
            <person name="Leong S.A."/>
            <person name="Iwama H."/>
            <person name="Gojobori T."/>
            <person name="Itoh T."/>
            <person name="Niimura Y."/>
            <person name="Fujii Y."/>
            <person name="Habara T."/>
            <person name="Sakai H."/>
            <person name="Sato Y."/>
            <person name="Wilson G."/>
            <person name="Kumar K."/>
            <person name="McCouch S."/>
            <person name="Juretic N."/>
            <person name="Hoen D."/>
            <person name="Wright S."/>
            <person name="Bruskiewich R."/>
            <person name="Bureau T."/>
            <person name="Miyao A."/>
            <person name="Hirochika H."/>
            <person name="Nishikawa T."/>
            <person name="Kadowaki K."/>
            <person name="Sugiura M."/>
            <person name="Burr B."/>
            <person name="Sasaki T."/>
        </authorList>
    </citation>
    <scope>NUCLEOTIDE SEQUENCE [LARGE SCALE GENOMIC DNA]</scope>
    <source>
        <strain evidence="3">cv. Nipponbare</strain>
    </source>
</reference>
<keyword evidence="3" id="KW-1185">Reference proteome</keyword>
<name>A0A0P0WJ11_ORYSJ</name>
<evidence type="ECO:0000313" key="3">
    <source>
        <dbReference type="Proteomes" id="UP000059680"/>
    </source>
</evidence>
<evidence type="ECO:0000313" key="2">
    <source>
        <dbReference type="EMBL" id="BAS92701.1"/>
    </source>
</evidence>
<dbReference type="InParanoid" id="A0A0P0WJ11"/>
<dbReference type="PaxDb" id="39947-A0A0P0WJ11"/>
<organism evidence="2 3">
    <name type="scientific">Oryza sativa subsp. japonica</name>
    <name type="common">Rice</name>
    <dbReference type="NCBI Taxonomy" id="39947"/>
    <lineage>
        <taxon>Eukaryota</taxon>
        <taxon>Viridiplantae</taxon>
        <taxon>Streptophyta</taxon>
        <taxon>Embryophyta</taxon>
        <taxon>Tracheophyta</taxon>
        <taxon>Spermatophyta</taxon>
        <taxon>Magnoliopsida</taxon>
        <taxon>Liliopsida</taxon>
        <taxon>Poales</taxon>
        <taxon>Poaceae</taxon>
        <taxon>BOP clade</taxon>
        <taxon>Oryzoideae</taxon>
        <taxon>Oryzeae</taxon>
        <taxon>Oryzinae</taxon>
        <taxon>Oryza</taxon>
        <taxon>Oryza sativa</taxon>
    </lineage>
</organism>
<accession>A0A0P0WJ11</accession>
<dbReference type="AlphaFoldDB" id="A0A0P0WJ11"/>
<dbReference type="EMBL" id="AP014961">
    <property type="protein sequence ID" value="BAS92701.1"/>
    <property type="molecule type" value="Genomic_DNA"/>
</dbReference>
<gene>
    <name evidence="2" type="ordered locus">Os05g0199301</name>
    <name evidence="2" type="ORF">OSNPB_050199301</name>
</gene>
<dbReference type="Proteomes" id="UP000059680">
    <property type="component" value="Chromosome 5"/>
</dbReference>
<feature type="region of interest" description="Disordered" evidence="1">
    <location>
        <begin position="1"/>
        <end position="73"/>
    </location>
</feature>